<dbReference type="GO" id="GO:0005886">
    <property type="term" value="C:plasma membrane"/>
    <property type="evidence" value="ECO:0007669"/>
    <property type="project" value="TreeGrafter"/>
</dbReference>
<dbReference type="GO" id="GO:0008582">
    <property type="term" value="P:regulation of synaptic assembly at neuromuscular junction"/>
    <property type="evidence" value="ECO:0007669"/>
    <property type="project" value="TreeGrafter"/>
</dbReference>
<protein>
    <submittedName>
        <fullName evidence="1">Uncharacterized protein</fullName>
    </submittedName>
</protein>
<proteinExistence type="predicted"/>
<dbReference type="GO" id="GO:0007411">
    <property type="term" value="P:axon guidance"/>
    <property type="evidence" value="ECO:0007669"/>
    <property type="project" value="TreeGrafter"/>
</dbReference>
<evidence type="ECO:0000313" key="1">
    <source>
        <dbReference type="EMBL" id="KAJ8933507.1"/>
    </source>
</evidence>
<evidence type="ECO:0000313" key="2">
    <source>
        <dbReference type="Proteomes" id="UP001162162"/>
    </source>
</evidence>
<name>A0AAV8X6E4_9CUCU</name>
<accession>A0AAV8X6E4</accession>
<dbReference type="Proteomes" id="UP001162162">
    <property type="component" value="Unassembled WGS sequence"/>
</dbReference>
<reference evidence="1" key="1">
    <citation type="journal article" date="2023" name="Insect Mol. Biol.">
        <title>Genome sequencing provides insights into the evolution of gene families encoding plant cell wall-degrading enzymes in longhorned beetles.</title>
        <authorList>
            <person name="Shin N.R."/>
            <person name="Okamura Y."/>
            <person name="Kirsch R."/>
            <person name="Pauchet Y."/>
        </authorList>
    </citation>
    <scope>NUCLEOTIDE SEQUENCE</scope>
    <source>
        <strain evidence="1">AMC_N1</strain>
    </source>
</reference>
<sequence length="142" mass="15736">MSLEFDPACSTVQPEDSLQLYIPAVDYLSNKMYGNYLEDSDSPPLPYWPVLNRFSGSLQWPVNSVILPGNEVIFSLETASDYLKNERLSAYGFKCLVVGYEWPPEGNSNLNTGLKNLEAELAFLGGMCAASLMKKDLLLPST</sequence>
<feature type="non-terminal residue" evidence="1">
    <location>
        <position position="142"/>
    </location>
</feature>
<gene>
    <name evidence="1" type="ORF">NQ318_002560</name>
</gene>
<dbReference type="AlphaFoldDB" id="A0AAV8X6E4"/>
<organism evidence="1 2">
    <name type="scientific">Aromia moschata</name>
    <dbReference type="NCBI Taxonomy" id="1265417"/>
    <lineage>
        <taxon>Eukaryota</taxon>
        <taxon>Metazoa</taxon>
        <taxon>Ecdysozoa</taxon>
        <taxon>Arthropoda</taxon>
        <taxon>Hexapoda</taxon>
        <taxon>Insecta</taxon>
        <taxon>Pterygota</taxon>
        <taxon>Neoptera</taxon>
        <taxon>Endopterygota</taxon>
        <taxon>Coleoptera</taxon>
        <taxon>Polyphaga</taxon>
        <taxon>Cucujiformia</taxon>
        <taxon>Chrysomeloidea</taxon>
        <taxon>Cerambycidae</taxon>
        <taxon>Cerambycinae</taxon>
        <taxon>Callichromatini</taxon>
        <taxon>Aromia</taxon>
    </lineage>
</organism>
<dbReference type="GO" id="GO:0061630">
    <property type="term" value="F:ubiquitin protein ligase activity"/>
    <property type="evidence" value="ECO:0007669"/>
    <property type="project" value="TreeGrafter"/>
</dbReference>
<dbReference type="PANTHER" id="PTHR45943">
    <property type="entry name" value="E3 UBIQUITIN-PROTEIN LIGASE MYCBP2"/>
    <property type="match status" value="1"/>
</dbReference>
<dbReference type="PANTHER" id="PTHR45943:SF1">
    <property type="entry name" value="E3 UBIQUITIN-PROTEIN LIGASE MYCBP2"/>
    <property type="match status" value="1"/>
</dbReference>
<dbReference type="EMBL" id="JAPWTK010001212">
    <property type="protein sequence ID" value="KAJ8933507.1"/>
    <property type="molecule type" value="Genomic_DNA"/>
</dbReference>
<dbReference type="GO" id="GO:0005634">
    <property type="term" value="C:nucleus"/>
    <property type="evidence" value="ECO:0007669"/>
    <property type="project" value="TreeGrafter"/>
</dbReference>
<keyword evidence="2" id="KW-1185">Reference proteome</keyword>
<comment type="caution">
    <text evidence="1">The sequence shown here is derived from an EMBL/GenBank/DDBJ whole genome shotgun (WGS) entry which is preliminary data.</text>
</comment>